<feature type="transmembrane region" description="Helical" evidence="1">
    <location>
        <begin position="100"/>
        <end position="125"/>
    </location>
</feature>
<dbReference type="EMBL" id="JAJOZR010000004">
    <property type="protein sequence ID" value="MCD7108933.1"/>
    <property type="molecule type" value="Genomic_DNA"/>
</dbReference>
<evidence type="ECO:0000256" key="2">
    <source>
        <dbReference type="SAM" id="SignalP"/>
    </source>
</evidence>
<dbReference type="Proteomes" id="UP001139089">
    <property type="component" value="Unassembled WGS sequence"/>
</dbReference>
<dbReference type="RefSeq" id="WP_231813255.1">
    <property type="nucleotide sequence ID" value="NZ_JAJOZR010000004.1"/>
</dbReference>
<feature type="chain" id="PRO_5040746325" evidence="2">
    <location>
        <begin position="24"/>
        <end position="244"/>
    </location>
</feature>
<proteinExistence type="predicted"/>
<dbReference type="AlphaFoldDB" id="A0A9X1NTC5"/>
<keyword evidence="1" id="KW-0812">Transmembrane</keyword>
<keyword evidence="4" id="KW-1185">Reference proteome</keyword>
<accession>A0A9X1NTC5</accession>
<feature type="transmembrane region" description="Helical" evidence="1">
    <location>
        <begin position="186"/>
        <end position="207"/>
    </location>
</feature>
<evidence type="ECO:0000313" key="4">
    <source>
        <dbReference type="Proteomes" id="UP001139089"/>
    </source>
</evidence>
<sequence>MRRLNLLLVVIAGLMLNTLPGRAQSPQPQADLAALQTLSEEKDRVIADLSQQLRTLRSLSDTDRSTINDASTRALASYYEGLISVNDNGNRLRLHQQAVFAWQLLAANVLLGVVVLVSVSGVLFAGYEMIVSRRLIAGNAAAATGTVTQGVVAPEAADPPAPAPDPGAASPLGATTIVLEPTKIHITSAVIGIVILTLSLGFLYLFLREVYAINVIDITDRGVPHVISTKNPGTASEATPPPTP</sequence>
<feature type="signal peptide" evidence="2">
    <location>
        <begin position="1"/>
        <end position="23"/>
    </location>
</feature>
<evidence type="ECO:0000313" key="3">
    <source>
        <dbReference type="EMBL" id="MCD7108933.1"/>
    </source>
</evidence>
<name>A0A9X1NTC5_9HYPH</name>
<keyword evidence="1" id="KW-0472">Membrane</keyword>
<evidence type="ECO:0000256" key="1">
    <source>
        <dbReference type="SAM" id="Phobius"/>
    </source>
</evidence>
<protein>
    <submittedName>
        <fullName evidence="3">Uncharacterized protein</fullName>
    </submittedName>
</protein>
<keyword evidence="1" id="KW-1133">Transmembrane helix</keyword>
<keyword evidence="2" id="KW-0732">Signal</keyword>
<organism evidence="3 4">
    <name type="scientific">Rhizobium quercicola</name>
    <dbReference type="NCBI Taxonomy" id="2901226"/>
    <lineage>
        <taxon>Bacteria</taxon>
        <taxon>Pseudomonadati</taxon>
        <taxon>Pseudomonadota</taxon>
        <taxon>Alphaproteobacteria</taxon>
        <taxon>Hyphomicrobiales</taxon>
        <taxon>Rhizobiaceae</taxon>
        <taxon>Rhizobium/Agrobacterium group</taxon>
        <taxon>Rhizobium</taxon>
    </lineage>
</organism>
<gene>
    <name evidence="3" type="ORF">LRX75_07750</name>
</gene>
<reference evidence="3" key="1">
    <citation type="submission" date="2021-12" db="EMBL/GenBank/DDBJ databases">
        <authorList>
            <person name="Li Y."/>
        </authorList>
    </citation>
    <scope>NUCLEOTIDE SEQUENCE</scope>
    <source>
        <strain evidence="3">DKSPLA3</strain>
    </source>
</reference>
<comment type="caution">
    <text evidence="3">The sequence shown here is derived from an EMBL/GenBank/DDBJ whole genome shotgun (WGS) entry which is preliminary data.</text>
</comment>